<sequence>MSSSSKKRRVSRIESSDEDLPTSTTPKNPKIEEVDDTNCRKSSRIKQRQNKVFQKPTRDEIWNKIPSSSEKDLSKINPTKRINNFTKVFSRYNAESYDLFNDDFINDEEEIDFDSTSISTDSEEEEQMERKRARKKNKIKNRRKRLKFESSSSDEGVDVDIEDLKDSYETTINTNTGESNDKVSSQNQDMGSNPAFEEDNSSQTKLKADNFDIKGGNSSLTKLKVDNLTNKSVIENKGGNANVKGDDSSLTKSKGDNMRNESDSENKGDKPQIDNEDSDDESQILFSHSKNKNILKSDSESDNNNEQEDNSEENSEECESDSETDNLSRTEKQLAEKQSRFQHFKEAQAKFKEKQRRLNMTETVKVKTEIT</sequence>
<accession>V4AN13</accession>
<dbReference type="OMA" id="NENIASC"/>
<feature type="region of interest" description="Disordered" evidence="1">
    <location>
        <begin position="1"/>
        <end position="76"/>
    </location>
</feature>
<dbReference type="AlphaFoldDB" id="V4AN13"/>
<feature type="compositionally biased region" description="Polar residues" evidence="1">
    <location>
        <begin position="169"/>
        <end position="191"/>
    </location>
</feature>
<organism evidence="2 3">
    <name type="scientific">Lottia gigantea</name>
    <name type="common">Giant owl limpet</name>
    <dbReference type="NCBI Taxonomy" id="225164"/>
    <lineage>
        <taxon>Eukaryota</taxon>
        <taxon>Metazoa</taxon>
        <taxon>Spiralia</taxon>
        <taxon>Lophotrochozoa</taxon>
        <taxon>Mollusca</taxon>
        <taxon>Gastropoda</taxon>
        <taxon>Patellogastropoda</taxon>
        <taxon>Lottioidea</taxon>
        <taxon>Lottiidae</taxon>
        <taxon>Lottia</taxon>
    </lineage>
</organism>
<dbReference type="EMBL" id="KB199650">
    <property type="protein sequence ID" value="ESP05554.1"/>
    <property type="molecule type" value="Genomic_DNA"/>
</dbReference>
<evidence type="ECO:0000313" key="2">
    <source>
        <dbReference type="EMBL" id="ESP05554.1"/>
    </source>
</evidence>
<feature type="compositionally biased region" description="Polar residues" evidence="1">
    <location>
        <begin position="284"/>
        <end position="296"/>
    </location>
</feature>
<reference evidence="2 3" key="1">
    <citation type="journal article" date="2013" name="Nature">
        <title>Insights into bilaterian evolution from three spiralian genomes.</title>
        <authorList>
            <person name="Simakov O."/>
            <person name="Marletaz F."/>
            <person name="Cho S.J."/>
            <person name="Edsinger-Gonzales E."/>
            <person name="Havlak P."/>
            <person name="Hellsten U."/>
            <person name="Kuo D.H."/>
            <person name="Larsson T."/>
            <person name="Lv J."/>
            <person name="Arendt D."/>
            <person name="Savage R."/>
            <person name="Osoegawa K."/>
            <person name="de Jong P."/>
            <person name="Grimwood J."/>
            <person name="Chapman J.A."/>
            <person name="Shapiro H."/>
            <person name="Aerts A."/>
            <person name="Otillar R.P."/>
            <person name="Terry A.Y."/>
            <person name="Boore J.L."/>
            <person name="Grigoriev I.V."/>
            <person name="Lindberg D.R."/>
            <person name="Seaver E.C."/>
            <person name="Weisblat D.A."/>
            <person name="Putnam N.H."/>
            <person name="Rokhsar D.S."/>
        </authorList>
    </citation>
    <scope>NUCLEOTIDE SEQUENCE [LARGE SCALE GENOMIC DNA]</scope>
</reference>
<dbReference type="GeneID" id="20247537"/>
<feature type="compositionally biased region" description="Acidic residues" evidence="1">
    <location>
        <begin position="300"/>
        <end position="324"/>
    </location>
</feature>
<feature type="compositionally biased region" description="Basic residues" evidence="1">
    <location>
        <begin position="1"/>
        <end position="10"/>
    </location>
</feature>
<name>V4AN13_LOTGI</name>
<feature type="compositionally biased region" description="Polar residues" evidence="1">
    <location>
        <begin position="216"/>
        <end position="233"/>
    </location>
</feature>
<feature type="compositionally biased region" description="Basic and acidic residues" evidence="1">
    <location>
        <begin position="244"/>
        <end position="273"/>
    </location>
</feature>
<evidence type="ECO:0000256" key="1">
    <source>
        <dbReference type="SAM" id="MobiDB-lite"/>
    </source>
</evidence>
<feature type="compositionally biased region" description="Basic and acidic residues" evidence="1">
    <location>
        <begin position="326"/>
        <end position="341"/>
    </location>
</feature>
<proteinExistence type="predicted"/>
<keyword evidence="3" id="KW-1185">Reference proteome</keyword>
<gene>
    <name evidence="2" type="ORF">LOTGIDRAFT_228088</name>
</gene>
<dbReference type="RefSeq" id="XP_009044099.1">
    <property type="nucleotide sequence ID" value="XM_009045851.1"/>
</dbReference>
<dbReference type="OrthoDB" id="10072364at2759"/>
<dbReference type="CTD" id="20247537"/>
<feature type="region of interest" description="Disordered" evidence="1">
    <location>
        <begin position="110"/>
        <end position="341"/>
    </location>
</feature>
<protein>
    <submittedName>
        <fullName evidence="2">Uncharacterized protein</fullName>
    </submittedName>
</protein>
<dbReference type="HOGENOM" id="CLU_746585_0_0_1"/>
<evidence type="ECO:0000313" key="3">
    <source>
        <dbReference type="Proteomes" id="UP000030746"/>
    </source>
</evidence>
<dbReference type="KEGG" id="lgi:LOTGIDRAFT_228088"/>
<dbReference type="Proteomes" id="UP000030746">
    <property type="component" value="Unassembled WGS sequence"/>
</dbReference>
<feature type="compositionally biased region" description="Basic residues" evidence="1">
    <location>
        <begin position="131"/>
        <end position="146"/>
    </location>
</feature>